<dbReference type="Pfam" id="PF07610">
    <property type="entry name" value="DUF1573"/>
    <property type="match status" value="1"/>
</dbReference>
<keyword evidence="3" id="KW-1185">Reference proteome</keyword>
<gene>
    <name evidence="2" type="ORF">EOD40_10760</name>
</gene>
<dbReference type="EMBL" id="SACJ01000005">
    <property type="protein sequence ID" value="RVT75924.1"/>
    <property type="molecule type" value="Genomic_DNA"/>
</dbReference>
<feature type="chain" id="PRO_5019016997" evidence="1">
    <location>
        <begin position="20"/>
        <end position="129"/>
    </location>
</feature>
<protein>
    <submittedName>
        <fullName evidence="2">DUF1573 domain-containing protein</fullName>
    </submittedName>
</protein>
<evidence type="ECO:0000256" key="1">
    <source>
        <dbReference type="SAM" id="SignalP"/>
    </source>
</evidence>
<dbReference type="AlphaFoldDB" id="A0A437KUT8"/>
<evidence type="ECO:0000313" key="3">
    <source>
        <dbReference type="Proteomes" id="UP000285211"/>
    </source>
</evidence>
<dbReference type="Gene3D" id="2.60.40.10">
    <property type="entry name" value="Immunoglobulins"/>
    <property type="match status" value="1"/>
</dbReference>
<dbReference type="PANTHER" id="PTHR37833">
    <property type="entry name" value="LIPOPROTEIN-RELATED"/>
    <property type="match status" value="1"/>
</dbReference>
<dbReference type="OrthoDB" id="826619at2"/>
<sequence length="129" mass="14113">MKRIAALLAILLFSSIGFAQKGAKIEFKANNNTIDYGTINKQNDNGIRAFEYTNTGDSPLIIYSIQSTASCTVLSKQNETVLPGKSSKIEIKYNMVPGPIRKTITVESNAINYDNGRIPLKIKGEVTSL</sequence>
<dbReference type="RefSeq" id="WP_128195388.1">
    <property type="nucleotide sequence ID" value="NZ_SACJ01000005.1"/>
</dbReference>
<comment type="caution">
    <text evidence="2">The sequence shown here is derived from an EMBL/GenBank/DDBJ whole genome shotgun (WGS) entry which is preliminary data.</text>
</comment>
<evidence type="ECO:0000313" key="2">
    <source>
        <dbReference type="EMBL" id="RVT75924.1"/>
    </source>
</evidence>
<accession>A0A437KUT8</accession>
<feature type="signal peptide" evidence="1">
    <location>
        <begin position="1"/>
        <end position="19"/>
    </location>
</feature>
<keyword evidence="1" id="KW-0732">Signal</keyword>
<dbReference type="InterPro" id="IPR013783">
    <property type="entry name" value="Ig-like_fold"/>
</dbReference>
<reference evidence="2 3" key="1">
    <citation type="submission" date="2019-01" db="EMBL/GenBank/DDBJ databases">
        <authorList>
            <person name="Chen W.-M."/>
        </authorList>
    </citation>
    <scope>NUCLEOTIDE SEQUENCE [LARGE SCALE GENOMIC DNA]</scope>
    <source>
        <strain evidence="2 3">BBQ-12</strain>
    </source>
</reference>
<proteinExistence type="predicted"/>
<organism evidence="2 3">
    <name type="scientific">Flavobacterium sufflavum</name>
    <dbReference type="NCBI Taxonomy" id="1921138"/>
    <lineage>
        <taxon>Bacteria</taxon>
        <taxon>Pseudomonadati</taxon>
        <taxon>Bacteroidota</taxon>
        <taxon>Flavobacteriia</taxon>
        <taxon>Flavobacteriales</taxon>
        <taxon>Flavobacteriaceae</taxon>
        <taxon>Flavobacterium</taxon>
    </lineage>
</organism>
<dbReference type="InterPro" id="IPR011467">
    <property type="entry name" value="DUF1573"/>
</dbReference>
<name>A0A437KUT8_9FLAO</name>
<dbReference type="PANTHER" id="PTHR37833:SF1">
    <property type="entry name" value="SIGNAL PEPTIDE PROTEIN"/>
    <property type="match status" value="1"/>
</dbReference>
<dbReference type="Proteomes" id="UP000285211">
    <property type="component" value="Unassembled WGS sequence"/>
</dbReference>